<dbReference type="RefSeq" id="WP_154252006.1">
    <property type="nucleotide sequence ID" value="NZ_WKPZ01000004.1"/>
</dbReference>
<proteinExistence type="predicted"/>
<organism evidence="1 2">
    <name type="scientific">Faecalibacterium prausnitzii</name>
    <dbReference type="NCBI Taxonomy" id="853"/>
    <lineage>
        <taxon>Bacteria</taxon>
        <taxon>Bacillati</taxon>
        <taxon>Bacillota</taxon>
        <taxon>Clostridia</taxon>
        <taxon>Eubacteriales</taxon>
        <taxon>Oscillospiraceae</taxon>
        <taxon>Faecalibacterium</taxon>
    </lineage>
</organism>
<evidence type="ECO:0000313" key="2">
    <source>
        <dbReference type="Proteomes" id="UP000477010"/>
    </source>
</evidence>
<gene>
    <name evidence="1" type="ORF">GKD85_02415</name>
</gene>
<dbReference type="Proteomes" id="UP000477010">
    <property type="component" value="Unassembled WGS sequence"/>
</dbReference>
<protein>
    <submittedName>
        <fullName evidence="1">Uncharacterized protein</fullName>
    </submittedName>
</protein>
<dbReference type="AlphaFoldDB" id="A0A6L5TFR3"/>
<comment type="caution">
    <text evidence="1">The sequence shown here is derived from an EMBL/GenBank/DDBJ whole genome shotgun (WGS) entry which is preliminary data.</text>
</comment>
<evidence type="ECO:0000313" key="1">
    <source>
        <dbReference type="EMBL" id="MSC79684.1"/>
    </source>
</evidence>
<dbReference type="EMBL" id="WKQE01000002">
    <property type="protein sequence ID" value="MSC79684.1"/>
    <property type="molecule type" value="Genomic_DNA"/>
</dbReference>
<dbReference type="SUPFAM" id="SSF88659">
    <property type="entry name" value="Sigma3 and sigma4 domains of RNA polymerase sigma factors"/>
    <property type="match status" value="1"/>
</dbReference>
<reference evidence="1 2" key="1">
    <citation type="journal article" date="2019" name="Nat. Med.">
        <title>A library of human gut bacterial isolates paired with longitudinal multiomics data enables mechanistic microbiome research.</title>
        <authorList>
            <person name="Poyet M."/>
            <person name="Groussin M."/>
            <person name="Gibbons S.M."/>
            <person name="Avila-Pacheco J."/>
            <person name="Jiang X."/>
            <person name="Kearney S.M."/>
            <person name="Perrotta A.R."/>
            <person name="Berdy B."/>
            <person name="Zhao S."/>
            <person name="Lieberman T.D."/>
            <person name="Swanson P.K."/>
            <person name="Smith M."/>
            <person name="Roesemann S."/>
            <person name="Alexander J.E."/>
            <person name="Rich S.A."/>
            <person name="Livny J."/>
            <person name="Vlamakis H."/>
            <person name="Clish C."/>
            <person name="Bullock K."/>
            <person name="Deik A."/>
            <person name="Scott J."/>
            <person name="Pierce K.A."/>
            <person name="Xavier R.J."/>
            <person name="Alm E.J."/>
        </authorList>
    </citation>
    <scope>NUCLEOTIDE SEQUENCE [LARGE SCALE GENOMIC DNA]</scope>
    <source>
        <strain evidence="1 2">BIOML-B9</strain>
    </source>
</reference>
<accession>A0A6L5TFR3</accession>
<sequence length="160" mass="17925">MRIEDAKMVLDYAADIQKKLRTIAAEKDLLEGDLNCLRGIEYGGMPHGSGHSDSTADIAQRAEELGSLDRLRELEVQEVVLRGDFAVIRAQIWSLKTVYTTVISELWLCGHSSEETAHKIGYSVSHTKRIKAEALVRLAESLDDMPQAEEIRARAYNARK</sequence>
<name>A0A6L5TFR3_9FIRM</name>
<dbReference type="InterPro" id="IPR013324">
    <property type="entry name" value="RNA_pol_sigma_r3/r4-like"/>
</dbReference>